<dbReference type="EMBL" id="PRLB01000010">
    <property type="protein sequence ID" value="RAW53503.1"/>
    <property type="molecule type" value="Genomic_DNA"/>
</dbReference>
<organism evidence="1 4">
    <name type="scientific">Faecalibacterium prausnitzii</name>
    <dbReference type="NCBI Taxonomy" id="853"/>
    <lineage>
        <taxon>Bacteria</taxon>
        <taxon>Bacillati</taxon>
        <taxon>Bacillota</taxon>
        <taxon>Clostridia</taxon>
        <taxon>Eubacteriales</taxon>
        <taxon>Oscillospiraceae</taxon>
        <taxon>Faecalibacterium</taxon>
    </lineage>
</organism>
<evidence type="ECO:0008006" key="5">
    <source>
        <dbReference type="Google" id="ProtNLM"/>
    </source>
</evidence>
<dbReference type="RefSeq" id="WP_112148799.1">
    <property type="nucleotide sequence ID" value="NZ_CP065382.1"/>
</dbReference>
<gene>
    <name evidence="2" type="ORF">C4N22_09525</name>
    <name evidence="1" type="ORF">C4N26_10065</name>
</gene>
<dbReference type="EMBL" id="PRLE01000005">
    <property type="protein sequence ID" value="RAW58181.1"/>
    <property type="molecule type" value="Genomic_DNA"/>
</dbReference>
<accession>A0A329TWY4</accession>
<dbReference type="OrthoDB" id="1856099at2"/>
<dbReference type="Proteomes" id="UP000251144">
    <property type="component" value="Unassembled WGS sequence"/>
</dbReference>
<evidence type="ECO:0000313" key="3">
    <source>
        <dbReference type="Proteomes" id="UP000250583"/>
    </source>
</evidence>
<evidence type="ECO:0000313" key="1">
    <source>
        <dbReference type="EMBL" id="RAW53503.1"/>
    </source>
</evidence>
<dbReference type="Gene3D" id="2.40.300.10">
    <property type="entry name" value="Head decoration protein D"/>
    <property type="match status" value="1"/>
</dbReference>
<dbReference type="AlphaFoldDB" id="A0A329TWY4"/>
<protein>
    <recommendedName>
        <fullName evidence="5">Head decoration protein</fullName>
    </recommendedName>
</protein>
<evidence type="ECO:0000313" key="4">
    <source>
        <dbReference type="Proteomes" id="UP000251144"/>
    </source>
</evidence>
<evidence type="ECO:0000313" key="2">
    <source>
        <dbReference type="EMBL" id="RAW58181.1"/>
    </source>
</evidence>
<comment type="caution">
    <text evidence="1">The sequence shown here is derived from an EMBL/GenBank/DDBJ whole genome shotgun (WGS) entry which is preliminary data.</text>
</comment>
<proteinExistence type="predicted"/>
<dbReference type="Proteomes" id="UP000250583">
    <property type="component" value="Unassembled WGS sequence"/>
</dbReference>
<name>A0A329TWY4_9FIRM</name>
<sequence>MSMDLARKDFSTAPKYFIAGVDIGIAKATKTASEAVEAHAPVLIADGKVKPIAAPASAGTAVLTGLYGITADSADANKEVPVYLTGEFFADGLVLPNNVSVDDVEVPLRNLGIFLK</sequence>
<reference evidence="3 4" key="1">
    <citation type="submission" date="2018-02" db="EMBL/GenBank/DDBJ databases">
        <title>Complete genome sequencing of Faecalibacterium prausnitzii strains isolated from the human gut.</title>
        <authorList>
            <person name="Fitzgerald B.C."/>
            <person name="Shkoporov A.N."/>
            <person name="Ross P.R."/>
            <person name="Hill C."/>
        </authorList>
    </citation>
    <scope>NUCLEOTIDE SEQUENCE [LARGE SCALE GENOMIC DNA]</scope>
    <source>
        <strain evidence="2 3">APC923/61-1</strain>
        <strain evidence="1 4">APC942/32-1</strain>
    </source>
</reference>